<proteinExistence type="predicted"/>
<keyword evidence="6" id="KW-0804">Transcription</keyword>
<gene>
    <name evidence="8" type="ORF">RG47T_2168</name>
</gene>
<dbReference type="Gene3D" id="1.10.8.60">
    <property type="match status" value="1"/>
</dbReference>
<dbReference type="InterPro" id="IPR002078">
    <property type="entry name" value="Sigma_54_int"/>
</dbReference>
<sequence length="1543" mass="174499">MKVGRADFLQLNFEPINDGQFLSCFQAHRKHIPSPNLSKYIKEFAEQHVNHHSFQLFDKTQFIALEASGKPLKGFPYTYIIFIPVHLKQQRTGVLSLGFITDSEPDTFAVELLANELTMLLMKIQLVRTQLQLEKNNALLLNFSQMLSPVVNRQQLFMVLHNQLKKQLDFTYSTVFMMNEKGSELKDFLFDPNTATVENPFQNELRIGKFPIDSDISLESYQNNTQLIYDFDELTANHKIYPFLNSDKTNADKTGFLINLFKGRDVIGNWIVLFKTSQSQHTGLLHLLQLLAAQLTGTILNIMHLEKIEEREFEYGIIQSINSDLSSNLNKDDILGTIHLKMKHLFDFAHHYVAAINEDGATIGTFLKDSESKSRFHPNYRAITKTKYPLNDPVFYKGMLSRDAVIYDMDLMLTRGSLPEYMAINYECGIRKTVVIGLHVGTRILGVWVINLTETQEMNAKQLKLVKDISHQLSIACDNLIANAAVLKRKAESEFLLKLSADITTIRTKRDLFSIINKNLKKLFDFEEIVIMALNENSTYSSFLHSSVLYGAEEFIYPEFPTQQFPCNDGIFNIAADHASAYVFHLDEIIKDPNLPQYLLKEYEQGIRTKVAVTLRDNSHIKGLLFVNAKEETIYTDHQVDLIYGASLQFATAFSNILGSEENQEREGERNLLLSFSNQIAAVRDYDQLLQVITFQLKKVLGFSHIMVGTMSDDDEYFSAYLLDPDTKNKNHPIHRINTIRRFPVDDGVINKVFTSGLPVTLDLNTLAEQQDLPVYLNINRESGINQAIAARFSKGVFAFGFLMIFYEAVTPPDARALSLIAGLAQQIAITVSNIIANEDIQKKEAAKTKLLKFSGAIASIRSKEELSDVIDEQLIGLKICEGYELRLLTAEKKSTYSYLSNFSSFAEHELGNPEGQVSSVEEVCPFIDCVLKSGKPAIYNLKEFPVDDTTPQWMNQWNSIGVKQLIGVPLVTGKNNLGALLLTVEDAMESKEDHFQLLSSICSQMAIAVSNISANEEIQQRAHEKSLLLNFSNAIASVRGKKELSLVINRYMKDMGLIREYAVHALSDNKLTHQLFLFDPEANFTRHSDFGQPDRFYDVEDGFMNTVLASSSPVLFNVNKANEGAVTPAYVRFWKTFGFEEALGLPLRFGKENIGMMVIHPASTYNATEEENQLLESICSQIAISVSNIKANEKVNDQLKEIASYKQQLEEEKIYLTEEIETTYNYAEIVGESEEVKKTYKLVDQVAASDSTVLILGETGTGKELIARAIHSNSPRKGKLMVKVNCAALPANLIESELFGHERGSFTGATERRLGKFELANGGTLFLDEIGEMPLDLQVKLLRALQEKEIERVGGKTTIKVDVRIIAATNRDLEKEMEEGRFRSDLFYRLNIFPISLPPLRERREDILLLATHFIQRYSKKAGKNISRLSTRAMEDLKNYDWPGNIRELEHLIERSVLLTSGDMIKQVHLPSTRQQILTSAVVQEVSLKTIDENEKDHIYNILKYCKGKIAGEGGAAEILGVPPTTLNSKIKRLGIRREHAK</sequence>
<evidence type="ECO:0000256" key="2">
    <source>
        <dbReference type="ARBA" id="ARBA00022840"/>
    </source>
</evidence>
<dbReference type="GO" id="GO:0005524">
    <property type="term" value="F:ATP binding"/>
    <property type="evidence" value="ECO:0007669"/>
    <property type="project" value="UniProtKB-KW"/>
</dbReference>
<dbReference type="STRING" id="1302689.RG47T_2168"/>
<dbReference type="InterPro" id="IPR009057">
    <property type="entry name" value="Homeodomain-like_sf"/>
</dbReference>
<reference evidence="8 9" key="1">
    <citation type="submission" date="2016-11" db="EMBL/GenBank/DDBJ databases">
        <title>Whole Genome Sequencing of Mucilaginibacter polytrichastri RG4-7(T) isolated from the moss sample.</title>
        <authorList>
            <person name="Li Y."/>
        </authorList>
    </citation>
    <scope>NUCLEOTIDE SEQUENCE [LARGE SCALE GENOMIC DNA]</scope>
    <source>
        <strain evidence="8 9">RG4-7</strain>
    </source>
</reference>
<dbReference type="SUPFAM" id="SSF55781">
    <property type="entry name" value="GAF domain-like"/>
    <property type="match status" value="6"/>
</dbReference>
<feature type="domain" description="Sigma-54 factor interaction" evidence="7">
    <location>
        <begin position="1230"/>
        <end position="1459"/>
    </location>
</feature>
<dbReference type="Pfam" id="PF01590">
    <property type="entry name" value="GAF"/>
    <property type="match status" value="1"/>
</dbReference>
<organism evidence="8 9">
    <name type="scientific">Mucilaginibacter polytrichastri</name>
    <dbReference type="NCBI Taxonomy" id="1302689"/>
    <lineage>
        <taxon>Bacteria</taxon>
        <taxon>Pseudomonadati</taxon>
        <taxon>Bacteroidota</taxon>
        <taxon>Sphingobacteriia</taxon>
        <taxon>Sphingobacteriales</taxon>
        <taxon>Sphingobacteriaceae</taxon>
        <taxon>Mucilaginibacter</taxon>
    </lineage>
</organism>
<keyword evidence="2" id="KW-0067">ATP-binding</keyword>
<dbReference type="Pfam" id="PF25601">
    <property type="entry name" value="AAA_lid_14"/>
    <property type="match status" value="1"/>
</dbReference>
<dbReference type="PROSITE" id="PS00675">
    <property type="entry name" value="SIGMA54_INTERACT_1"/>
    <property type="match status" value="1"/>
</dbReference>
<dbReference type="GO" id="GO:0003677">
    <property type="term" value="F:DNA binding"/>
    <property type="evidence" value="ECO:0007669"/>
    <property type="project" value="UniProtKB-KW"/>
</dbReference>
<dbReference type="FunFam" id="1.10.8.60:FF:000014">
    <property type="entry name" value="DNA-binding transcriptional regulator NtrC"/>
    <property type="match status" value="1"/>
</dbReference>
<evidence type="ECO:0000256" key="3">
    <source>
        <dbReference type="ARBA" id="ARBA00023015"/>
    </source>
</evidence>
<dbReference type="SMART" id="SM00065">
    <property type="entry name" value="GAF"/>
    <property type="match status" value="2"/>
</dbReference>
<dbReference type="InterPro" id="IPR025943">
    <property type="entry name" value="Sigma_54_int_dom_ATP-bd_2"/>
</dbReference>
<dbReference type="Gene3D" id="3.40.50.300">
    <property type="entry name" value="P-loop containing nucleotide triphosphate hydrolases"/>
    <property type="match status" value="1"/>
</dbReference>
<evidence type="ECO:0000256" key="4">
    <source>
        <dbReference type="ARBA" id="ARBA00023125"/>
    </source>
</evidence>
<dbReference type="Gene3D" id="3.30.450.40">
    <property type="match status" value="5"/>
</dbReference>
<evidence type="ECO:0000256" key="5">
    <source>
        <dbReference type="ARBA" id="ARBA00023159"/>
    </source>
</evidence>
<dbReference type="GO" id="GO:0006355">
    <property type="term" value="P:regulation of DNA-templated transcription"/>
    <property type="evidence" value="ECO:0007669"/>
    <property type="project" value="InterPro"/>
</dbReference>
<evidence type="ECO:0000256" key="6">
    <source>
        <dbReference type="ARBA" id="ARBA00023163"/>
    </source>
</evidence>
<evidence type="ECO:0000256" key="1">
    <source>
        <dbReference type="ARBA" id="ARBA00022741"/>
    </source>
</evidence>
<dbReference type="InterPro" id="IPR029016">
    <property type="entry name" value="GAF-like_dom_sf"/>
</dbReference>
<dbReference type="InterPro" id="IPR058031">
    <property type="entry name" value="AAA_lid_NorR"/>
</dbReference>
<comment type="caution">
    <text evidence="8">The sequence shown here is derived from an EMBL/GenBank/DDBJ whole genome shotgun (WGS) entry which is preliminary data.</text>
</comment>
<keyword evidence="3" id="KW-0805">Transcription regulation</keyword>
<dbReference type="PANTHER" id="PTHR32071:SF57">
    <property type="entry name" value="C4-DICARBOXYLATE TRANSPORT TRANSCRIPTIONAL REGULATORY PROTEIN DCTD"/>
    <property type="match status" value="1"/>
</dbReference>
<evidence type="ECO:0000313" key="9">
    <source>
        <dbReference type="Proteomes" id="UP000186720"/>
    </source>
</evidence>
<dbReference type="SUPFAM" id="SSF46689">
    <property type="entry name" value="Homeodomain-like"/>
    <property type="match status" value="1"/>
</dbReference>
<dbReference type="SUPFAM" id="SSF52540">
    <property type="entry name" value="P-loop containing nucleoside triphosphate hydrolases"/>
    <property type="match status" value="1"/>
</dbReference>
<dbReference type="PROSITE" id="PS50045">
    <property type="entry name" value="SIGMA54_INTERACT_4"/>
    <property type="match status" value="1"/>
</dbReference>
<dbReference type="InterPro" id="IPR003018">
    <property type="entry name" value="GAF"/>
</dbReference>
<dbReference type="PROSITE" id="PS00688">
    <property type="entry name" value="SIGMA54_INTERACT_3"/>
    <property type="match status" value="1"/>
</dbReference>
<dbReference type="PROSITE" id="PS00676">
    <property type="entry name" value="SIGMA54_INTERACT_2"/>
    <property type="match status" value="1"/>
</dbReference>
<protein>
    <recommendedName>
        <fullName evidence="7">Sigma-54 factor interaction domain-containing protein</fullName>
    </recommendedName>
</protein>
<accession>A0A1Q5ZY85</accession>
<dbReference type="Pfam" id="PF00158">
    <property type="entry name" value="Sigma54_activat"/>
    <property type="match status" value="1"/>
</dbReference>
<name>A0A1Q5ZY85_9SPHI</name>
<dbReference type="EMBL" id="MPPL01000001">
    <property type="protein sequence ID" value="OKS86711.1"/>
    <property type="molecule type" value="Genomic_DNA"/>
</dbReference>
<dbReference type="SMART" id="SM00382">
    <property type="entry name" value="AAA"/>
    <property type="match status" value="1"/>
</dbReference>
<dbReference type="PANTHER" id="PTHR32071">
    <property type="entry name" value="TRANSCRIPTIONAL REGULATORY PROTEIN"/>
    <property type="match status" value="1"/>
</dbReference>
<dbReference type="CDD" id="cd00009">
    <property type="entry name" value="AAA"/>
    <property type="match status" value="1"/>
</dbReference>
<keyword evidence="9" id="KW-1185">Reference proteome</keyword>
<dbReference type="InterPro" id="IPR003593">
    <property type="entry name" value="AAA+_ATPase"/>
</dbReference>
<evidence type="ECO:0000259" key="7">
    <source>
        <dbReference type="PROSITE" id="PS50045"/>
    </source>
</evidence>
<dbReference type="InterPro" id="IPR025662">
    <property type="entry name" value="Sigma_54_int_dom_ATP-bd_1"/>
</dbReference>
<dbReference type="Proteomes" id="UP000186720">
    <property type="component" value="Unassembled WGS sequence"/>
</dbReference>
<keyword evidence="4" id="KW-0238">DNA-binding</keyword>
<dbReference type="FunFam" id="3.40.50.300:FF:000006">
    <property type="entry name" value="DNA-binding transcriptional regulator NtrC"/>
    <property type="match status" value="1"/>
</dbReference>
<dbReference type="InterPro" id="IPR027417">
    <property type="entry name" value="P-loop_NTPase"/>
</dbReference>
<keyword evidence="1" id="KW-0547">Nucleotide-binding</keyword>
<dbReference type="InterPro" id="IPR025944">
    <property type="entry name" value="Sigma_54_int_dom_CS"/>
</dbReference>
<keyword evidence="5" id="KW-0010">Activator</keyword>
<evidence type="ECO:0000313" key="8">
    <source>
        <dbReference type="EMBL" id="OKS86711.1"/>
    </source>
</evidence>
<dbReference type="Gene3D" id="1.10.10.60">
    <property type="entry name" value="Homeodomain-like"/>
    <property type="match status" value="1"/>
</dbReference>